<dbReference type="Pfam" id="PF01810">
    <property type="entry name" value="LysE"/>
    <property type="match status" value="1"/>
</dbReference>
<keyword evidence="4 6" id="KW-1133">Transmembrane helix</keyword>
<protein>
    <submittedName>
        <fullName evidence="7">Lysine exporter protein (LYSE/YGGA)</fullName>
    </submittedName>
</protein>
<reference evidence="7" key="1">
    <citation type="submission" date="2013-08" db="EMBL/GenBank/DDBJ databases">
        <authorList>
            <person name="Mendez C."/>
            <person name="Richter M."/>
            <person name="Ferrer M."/>
            <person name="Sanchez J."/>
        </authorList>
    </citation>
    <scope>NUCLEOTIDE SEQUENCE</scope>
</reference>
<keyword evidence="5 6" id="KW-0472">Membrane</keyword>
<comment type="caution">
    <text evidence="7">The sequence shown here is derived from an EMBL/GenBank/DDBJ whole genome shotgun (WGS) entry which is preliminary data.</text>
</comment>
<feature type="transmembrane region" description="Helical" evidence="6">
    <location>
        <begin position="85"/>
        <end position="104"/>
    </location>
</feature>
<feature type="transmembrane region" description="Helical" evidence="6">
    <location>
        <begin position="47"/>
        <end position="65"/>
    </location>
</feature>
<evidence type="ECO:0000256" key="3">
    <source>
        <dbReference type="ARBA" id="ARBA00022692"/>
    </source>
</evidence>
<evidence type="ECO:0000256" key="2">
    <source>
        <dbReference type="ARBA" id="ARBA00022475"/>
    </source>
</evidence>
<evidence type="ECO:0000256" key="4">
    <source>
        <dbReference type="ARBA" id="ARBA00022989"/>
    </source>
</evidence>
<dbReference type="InterPro" id="IPR001123">
    <property type="entry name" value="LeuE-type"/>
</dbReference>
<feature type="non-terminal residue" evidence="7">
    <location>
        <position position="1"/>
    </location>
</feature>
<dbReference type="AlphaFoldDB" id="T1CS39"/>
<keyword evidence="2" id="KW-1003">Cell membrane</keyword>
<organism evidence="7">
    <name type="scientific">mine drainage metagenome</name>
    <dbReference type="NCBI Taxonomy" id="410659"/>
    <lineage>
        <taxon>unclassified sequences</taxon>
        <taxon>metagenomes</taxon>
        <taxon>ecological metagenomes</taxon>
    </lineage>
</organism>
<comment type="subcellular location">
    <subcellularLocation>
        <location evidence="1">Cell membrane</location>
        <topology evidence="1">Multi-pass membrane protein</topology>
    </subcellularLocation>
</comment>
<name>T1CS39_9ZZZZ</name>
<evidence type="ECO:0000256" key="5">
    <source>
        <dbReference type="ARBA" id="ARBA00023136"/>
    </source>
</evidence>
<evidence type="ECO:0000256" key="1">
    <source>
        <dbReference type="ARBA" id="ARBA00004651"/>
    </source>
</evidence>
<accession>T1CS39</accession>
<dbReference type="GO" id="GO:0005886">
    <property type="term" value="C:plasma membrane"/>
    <property type="evidence" value="ECO:0007669"/>
    <property type="project" value="UniProtKB-SubCell"/>
</dbReference>
<dbReference type="PANTHER" id="PTHR30086:SF20">
    <property type="entry name" value="ARGININE EXPORTER PROTEIN ARGO-RELATED"/>
    <property type="match status" value="1"/>
</dbReference>
<evidence type="ECO:0000256" key="6">
    <source>
        <dbReference type="SAM" id="Phobius"/>
    </source>
</evidence>
<sequence>ARAAVRSRRVFRDGLVVGATNPKTAVFFAAVLPQFVVRSQAAVPFQILTLGLVWVVIALLVDSAWGLLSIHGAGLLGRSPRRTSAVGAVSGVITASLGVGLALTGNRR</sequence>
<keyword evidence="3 6" id="KW-0812">Transmembrane</keyword>
<proteinExistence type="predicted"/>
<reference evidence="7" key="2">
    <citation type="journal article" date="2014" name="ISME J.">
        <title>Microbial stratification in low pH oxic and suboxic macroscopic growths along an acid mine drainage.</title>
        <authorList>
            <person name="Mendez-Garcia C."/>
            <person name="Mesa V."/>
            <person name="Sprenger R.R."/>
            <person name="Richter M."/>
            <person name="Diez M.S."/>
            <person name="Solano J."/>
            <person name="Bargiela R."/>
            <person name="Golyshina O.V."/>
            <person name="Manteca A."/>
            <person name="Ramos J.L."/>
            <person name="Gallego J.R."/>
            <person name="Llorente I."/>
            <person name="Martins Dos Santos V.A."/>
            <person name="Jensen O.N."/>
            <person name="Pelaez A.I."/>
            <person name="Sanchez J."/>
            <person name="Ferrer M."/>
        </authorList>
    </citation>
    <scope>NUCLEOTIDE SEQUENCE</scope>
</reference>
<dbReference type="EMBL" id="AUZX01004258">
    <property type="protein sequence ID" value="EQD71329.1"/>
    <property type="molecule type" value="Genomic_DNA"/>
</dbReference>
<evidence type="ECO:0000313" key="7">
    <source>
        <dbReference type="EMBL" id="EQD71329.1"/>
    </source>
</evidence>
<dbReference type="GO" id="GO:0015171">
    <property type="term" value="F:amino acid transmembrane transporter activity"/>
    <property type="evidence" value="ECO:0007669"/>
    <property type="project" value="TreeGrafter"/>
</dbReference>
<dbReference type="PANTHER" id="PTHR30086">
    <property type="entry name" value="ARGININE EXPORTER PROTEIN ARGO"/>
    <property type="match status" value="1"/>
</dbReference>
<gene>
    <name evidence="7" type="ORF">B1A_05839</name>
</gene>